<proteinExistence type="inferred from homology"/>
<evidence type="ECO:0000313" key="23">
    <source>
        <dbReference type="Proteomes" id="UP000000268"/>
    </source>
</evidence>
<evidence type="ECO:0000256" key="15">
    <source>
        <dbReference type="ARBA" id="ARBA00048238"/>
    </source>
</evidence>
<protein>
    <recommendedName>
        <fullName evidence="19">Bifunctional NAD(P)H-hydrate repair enzyme</fullName>
    </recommendedName>
    <alternativeName>
        <fullName evidence="19">Nicotinamide nucleotide repair protein</fullName>
    </alternativeName>
    <domain>
        <recommendedName>
            <fullName evidence="19">ADP-dependent (S)-NAD(P)H-hydrate dehydratase</fullName>
            <ecNumber evidence="19">4.2.1.136</ecNumber>
        </recommendedName>
        <alternativeName>
            <fullName evidence="19">ADP-dependent NAD(P)HX dehydratase</fullName>
        </alternativeName>
    </domain>
    <domain>
        <recommendedName>
            <fullName evidence="19">NAD(P)H-hydrate epimerase</fullName>
            <ecNumber evidence="19">5.1.99.6</ecNumber>
        </recommendedName>
    </domain>
</protein>
<dbReference type="GO" id="GO:0016301">
    <property type="term" value="F:kinase activity"/>
    <property type="evidence" value="ECO:0007669"/>
    <property type="project" value="UniProtKB-KW"/>
</dbReference>
<feature type="binding site" evidence="18">
    <location>
        <begin position="141"/>
        <end position="147"/>
    </location>
    <ligand>
        <name>(6S)-NADPHX</name>
        <dbReference type="ChEBI" id="CHEBI:64076"/>
    </ligand>
</feature>
<keyword evidence="23" id="KW-1185">Reference proteome</keyword>
<dbReference type="HOGENOM" id="CLU_024853_4_1_3"/>
<organism evidence="22 23">
    <name type="scientific">Acaryochloris marina (strain MBIC 11017)</name>
    <dbReference type="NCBI Taxonomy" id="329726"/>
    <lineage>
        <taxon>Bacteria</taxon>
        <taxon>Bacillati</taxon>
        <taxon>Cyanobacteriota</taxon>
        <taxon>Cyanophyceae</taxon>
        <taxon>Acaryochloridales</taxon>
        <taxon>Acaryochloridaceae</taxon>
        <taxon>Acaryochloris</taxon>
    </lineage>
</organism>
<feature type="binding site" evidence="18">
    <location>
        <position position="170"/>
    </location>
    <ligand>
        <name>(6S)-NADPHX</name>
        <dbReference type="ChEBI" id="CHEBI:64076"/>
    </ligand>
</feature>
<evidence type="ECO:0000256" key="12">
    <source>
        <dbReference type="ARBA" id="ARBA00023239"/>
    </source>
</evidence>
<keyword evidence="13" id="KW-0511">Multifunctional enzyme</keyword>
<comment type="cofactor">
    <cofactor evidence="18 19">
        <name>K(+)</name>
        <dbReference type="ChEBI" id="CHEBI:29103"/>
    </cofactor>
    <text evidence="18 19">Binds 1 potassium ion per subunit.</text>
</comment>
<evidence type="ECO:0000256" key="19">
    <source>
        <dbReference type="PIRNR" id="PIRNR017184"/>
    </source>
</evidence>
<dbReference type="GO" id="GO:0046872">
    <property type="term" value="F:metal ion binding"/>
    <property type="evidence" value="ECO:0007669"/>
    <property type="project" value="UniProtKB-UniRule"/>
</dbReference>
<dbReference type="eggNOG" id="COG0063">
    <property type="taxonomic scope" value="Bacteria"/>
</dbReference>
<comment type="cofactor">
    <cofactor evidence="17">
        <name>Mg(2+)</name>
        <dbReference type="ChEBI" id="CHEBI:18420"/>
    </cofactor>
</comment>
<dbReference type="EC" id="4.2.1.136" evidence="19"/>
<evidence type="ECO:0000256" key="5">
    <source>
        <dbReference type="ARBA" id="ARBA00022723"/>
    </source>
</evidence>
<keyword evidence="12 17" id="KW-0456">Lyase</keyword>
<keyword evidence="22" id="KW-0808">Transferase</keyword>
<comment type="catalytic activity">
    <reaction evidence="1 18 19">
        <text>(6R)-NADHX = (6S)-NADHX</text>
        <dbReference type="Rhea" id="RHEA:32215"/>
        <dbReference type="ChEBI" id="CHEBI:64074"/>
        <dbReference type="ChEBI" id="CHEBI:64075"/>
        <dbReference type="EC" id="5.1.99.6"/>
    </reaction>
</comment>
<dbReference type="PROSITE" id="PS51385">
    <property type="entry name" value="YJEF_N"/>
    <property type="match status" value="1"/>
</dbReference>
<evidence type="ECO:0000256" key="10">
    <source>
        <dbReference type="ARBA" id="ARBA00023027"/>
    </source>
</evidence>
<dbReference type="EC" id="5.1.99.6" evidence="19"/>
<evidence type="ECO:0000256" key="4">
    <source>
        <dbReference type="ARBA" id="ARBA00009524"/>
    </source>
</evidence>
<dbReference type="Gene3D" id="3.40.1190.20">
    <property type="match status" value="1"/>
</dbReference>
<dbReference type="Gene3D" id="3.40.50.10260">
    <property type="entry name" value="YjeF N-terminal domain"/>
    <property type="match status" value="1"/>
</dbReference>
<dbReference type="PIRSF" id="PIRSF017184">
    <property type="entry name" value="Nnr"/>
    <property type="match status" value="1"/>
</dbReference>
<comment type="function">
    <text evidence="17">Catalyzes the dehydration of the S-form of NAD(P)HX at the expense of ADP, which is converted to AMP. Together with NAD(P)HX epimerase, which catalyzes the epimerization of the S- and R-forms, the enzyme allows the repair of both epimers of NAD(P)HX, a damaged form of NAD(P)H that is a result of enzymatic or heat-dependent hydration.</text>
</comment>
<comment type="caution">
    <text evidence="17">Lacks conserved residue(s) required for the propagation of feature annotation.</text>
</comment>
<dbReference type="HAMAP" id="MF_01965">
    <property type="entry name" value="NADHX_dehydratase"/>
    <property type="match status" value="1"/>
</dbReference>
<evidence type="ECO:0000256" key="16">
    <source>
        <dbReference type="ARBA" id="ARBA00049209"/>
    </source>
</evidence>
<evidence type="ECO:0000256" key="1">
    <source>
        <dbReference type="ARBA" id="ARBA00000013"/>
    </source>
</evidence>
<dbReference type="eggNOG" id="COG0062">
    <property type="taxonomic scope" value="Bacteria"/>
</dbReference>
<dbReference type="GO" id="GO:0052855">
    <property type="term" value="F:ADP-dependent NAD(P)H-hydrate dehydratase activity"/>
    <property type="evidence" value="ECO:0007669"/>
    <property type="project" value="UniProtKB-UniRule"/>
</dbReference>
<feature type="binding site" evidence="17">
    <location>
        <position position="394"/>
    </location>
    <ligand>
        <name>(6S)-NADPHX</name>
        <dbReference type="ChEBI" id="CHEBI:64076"/>
    </ligand>
</feature>
<evidence type="ECO:0000256" key="17">
    <source>
        <dbReference type="HAMAP-Rule" id="MF_01965"/>
    </source>
</evidence>
<dbReference type="SUPFAM" id="SSF53613">
    <property type="entry name" value="Ribokinase-like"/>
    <property type="match status" value="1"/>
</dbReference>
<dbReference type="HAMAP" id="MF_01966">
    <property type="entry name" value="NADHX_epimerase"/>
    <property type="match status" value="1"/>
</dbReference>
<evidence type="ECO:0000256" key="18">
    <source>
        <dbReference type="HAMAP-Rule" id="MF_01966"/>
    </source>
</evidence>
<feature type="domain" description="YjeF N-terminal" evidence="21">
    <location>
        <begin position="27"/>
        <end position="227"/>
    </location>
</feature>
<comment type="function">
    <text evidence="14 19">Bifunctional enzyme that catalyzes the epimerization of the S- and R-forms of NAD(P)HX and the dehydration of the S-form of NAD(P)HX at the expense of ADP, which is converted to AMP. This allows the repair of both epimers of NAD(P)HX, a damaged form of NAD(P)H that is a result of enzymatic or heat-dependent hydration.</text>
</comment>
<evidence type="ECO:0000259" key="21">
    <source>
        <dbReference type="PROSITE" id="PS51385"/>
    </source>
</evidence>
<keyword evidence="7 17" id="KW-0067">ATP-binding</keyword>
<dbReference type="PROSITE" id="PS51383">
    <property type="entry name" value="YJEF_C_3"/>
    <property type="match status" value="1"/>
</dbReference>
<name>B0C7S5_ACAM1</name>
<feature type="binding site" evidence="18">
    <location>
        <position position="137"/>
    </location>
    <ligand>
        <name>K(+)</name>
        <dbReference type="ChEBI" id="CHEBI:29103"/>
    </ligand>
</feature>
<dbReference type="RefSeq" id="WP_012161997.1">
    <property type="nucleotide sequence ID" value="NC_009925.1"/>
</dbReference>
<dbReference type="InterPro" id="IPR030677">
    <property type="entry name" value="Nnr"/>
</dbReference>
<evidence type="ECO:0000256" key="3">
    <source>
        <dbReference type="ARBA" id="ARBA00006001"/>
    </source>
</evidence>
<dbReference type="CDD" id="cd01171">
    <property type="entry name" value="YXKO-related"/>
    <property type="match status" value="1"/>
</dbReference>
<dbReference type="Pfam" id="PF03853">
    <property type="entry name" value="YjeF_N"/>
    <property type="match status" value="1"/>
</dbReference>
<feature type="binding site" evidence="18">
    <location>
        <position position="77"/>
    </location>
    <ligand>
        <name>K(+)</name>
        <dbReference type="ChEBI" id="CHEBI:29103"/>
    </ligand>
</feature>
<comment type="similarity">
    <text evidence="18">Belongs to the NnrE/AIBP family.</text>
</comment>
<evidence type="ECO:0000256" key="14">
    <source>
        <dbReference type="ARBA" id="ARBA00025153"/>
    </source>
</evidence>
<comment type="similarity">
    <text evidence="3 19">In the N-terminal section; belongs to the NnrE/AIBP family.</text>
</comment>
<keyword evidence="11 18" id="KW-0413">Isomerase</keyword>
<comment type="function">
    <text evidence="18">Catalyzes the epimerization of the S- and R-forms of NAD(P)HX, a damaged form of NAD(P)H that is a result of enzymatic or heat-dependent hydration. This is a prerequisite for the S-specific NAD(P)H-hydrate dehydratase to allow the repair of both epimers of NAD(P)HX.</text>
</comment>
<keyword evidence="22" id="KW-0418">Kinase</keyword>
<evidence type="ECO:0000256" key="2">
    <source>
        <dbReference type="ARBA" id="ARBA00000909"/>
    </source>
</evidence>
<reference evidence="22 23" key="1">
    <citation type="journal article" date="2008" name="Proc. Natl. Acad. Sci. U.S.A.">
        <title>Niche adaptation and genome expansion in the chlorophyll d-producing cyanobacterium Acaryochloris marina.</title>
        <authorList>
            <person name="Swingley W.D."/>
            <person name="Chen M."/>
            <person name="Cheung P.C."/>
            <person name="Conrad A.L."/>
            <person name="Dejesa L.C."/>
            <person name="Hao J."/>
            <person name="Honchak B.M."/>
            <person name="Karbach L.E."/>
            <person name="Kurdoglu A."/>
            <person name="Lahiri S."/>
            <person name="Mastrian S.D."/>
            <person name="Miyashita H."/>
            <person name="Page L."/>
            <person name="Ramakrishna P."/>
            <person name="Satoh S."/>
            <person name="Sattley W.M."/>
            <person name="Shimada Y."/>
            <person name="Taylor H.L."/>
            <person name="Tomo T."/>
            <person name="Tsuchiya T."/>
            <person name="Wang Z.T."/>
            <person name="Raymond J."/>
            <person name="Mimuro M."/>
            <person name="Blankenship R.E."/>
            <person name="Touchman J.W."/>
        </authorList>
    </citation>
    <scope>NUCLEOTIDE SEQUENCE [LARGE SCALE GENOMIC DNA]</scope>
    <source>
        <strain evidence="23">MBIC 11017</strain>
    </source>
</reference>
<dbReference type="GO" id="GO:0005524">
    <property type="term" value="F:ATP binding"/>
    <property type="evidence" value="ECO:0007669"/>
    <property type="project" value="UniProtKB-UniRule"/>
</dbReference>
<dbReference type="KEGG" id="amr:AM1_1438"/>
<evidence type="ECO:0000259" key="20">
    <source>
        <dbReference type="PROSITE" id="PS51383"/>
    </source>
</evidence>
<comment type="catalytic activity">
    <reaction evidence="16 17 19">
        <text>(6S)-NADPHX + ADP = AMP + phosphate + NADPH + H(+)</text>
        <dbReference type="Rhea" id="RHEA:32235"/>
        <dbReference type="ChEBI" id="CHEBI:15378"/>
        <dbReference type="ChEBI" id="CHEBI:43474"/>
        <dbReference type="ChEBI" id="CHEBI:57783"/>
        <dbReference type="ChEBI" id="CHEBI:64076"/>
        <dbReference type="ChEBI" id="CHEBI:456215"/>
        <dbReference type="ChEBI" id="CHEBI:456216"/>
        <dbReference type="EC" id="4.2.1.136"/>
    </reaction>
</comment>
<keyword evidence="8 17" id="KW-0521">NADP</keyword>
<evidence type="ECO:0000256" key="9">
    <source>
        <dbReference type="ARBA" id="ARBA00022958"/>
    </source>
</evidence>
<keyword evidence="6 17" id="KW-0547">Nucleotide-binding</keyword>
<evidence type="ECO:0000256" key="8">
    <source>
        <dbReference type="ARBA" id="ARBA00022857"/>
    </source>
</evidence>
<comment type="similarity">
    <text evidence="17">Belongs to the NnrD/CARKD family.</text>
</comment>
<feature type="binding site" evidence="18">
    <location>
        <begin position="76"/>
        <end position="80"/>
    </location>
    <ligand>
        <name>(6S)-NADPHX</name>
        <dbReference type="ChEBI" id="CHEBI:64076"/>
    </ligand>
</feature>
<feature type="domain" description="YjeF C-terminal" evidence="20">
    <location>
        <begin position="241"/>
        <end position="520"/>
    </location>
</feature>
<keyword evidence="5 18" id="KW-0479">Metal-binding</keyword>
<evidence type="ECO:0000256" key="7">
    <source>
        <dbReference type="ARBA" id="ARBA00022840"/>
    </source>
</evidence>
<comment type="subunit">
    <text evidence="17">Homotetramer.</text>
</comment>
<dbReference type="Pfam" id="PF01256">
    <property type="entry name" value="Carb_kinase"/>
    <property type="match status" value="1"/>
</dbReference>
<evidence type="ECO:0000256" key="11">
    <source>
        <dbReference type="ARBA" id="ARBA00023235"/>
    </source>
</evidence>
<evidence type="ECO:0000256" key="13">
    <source>
        <dbReference type="ARBA" id="ARBA00023268"/>
    </source>
</evidence>
<dbReference type="NCBIfam" id="TIGR00196">
    <property type="entry name" value="yjeF_cterm"/>
    <property type="match status" value="1"/>
</dbReference>
<feature type="binding site" evidence="17">
    <location>
        <position position="344"/>
    </location>
    <ligand>
        <name>(6S)-NADPHX</name>
        <dbReference type="ChEBI" id="CHEBI:64076"/>
    </ligand>
</feature>
<accession>B0C7S5</accession>
<comment type="catalytic activity">
    <reaction evidence="2 18 19">
        <text>(6R)-NADPHX = (6S)-NADPHX</text>
        <dbReference type="Rhea" id="RHEA:32227"/>
        <dbReference type="ChEBI" id="CHEBI:64076"/>
        <dbReference type="ChEBI" id="CHEBI:64077"/>
        <dbReference type="EC" id="5.1.99.6"/>
    </reaction>
</comment>
<dbReference type="NCBIfam" id="TIGR00197">
    <property type="entry name" value="yjeF_nterm"/>
    <property type="match status" value="1"/>
</dbReference>
<sequence>MQDKNIEQHINERFTQIQKTVVTAQQMRRIESRIFKAGMPVSALMEKVGGLIARRIQALYPYGDMPRIGILAGPGHNGGDAFVVARELYFQGYEIRLCRPLPRSKDLTEQHAQYAASLGMEIGQGVDVLQSCDVIVDGLFGFGLERGIEGAIADLIHQLNTWSQPVISIDLPSGIHTDTGAVLGAAIQATHTLCLGLWKLGLLQDQSLPYSGHLHLIDFDIPVADINAVLGDMPDIHRMTSVTAKKGLPTQRHPNTHKYRQGHCLLVGGSQKYAGSIILSALGARATGVGMMTIAVPASLKPLVLQSVPEALVIGCPETEQGAIASLPPELLLDSFNAIAYGPGVTTETNAILSAVLACACPLVLDADGINLLAQYRPLETLQARLAPTILTPHPGEFKRLFSDKPSQELLSVVRRAAQSSNAYIVYKGARVILAPPQGAVWINPDSTPALARGGSGDVLTGIFSGLLSQRLDDQATSEILCSGIWWHAQAGLFAARQRTELGVDPLTLCQSLISAIASQP</sequence>
<keyword evidence="10 17" id="KW-0520">NAD</keyword>
<gene>
    <name evidence="18" type="primary">nnrE</name>
    <name evidence="17" type="synonym">nnrD</name>
    <name evidence="22" type="ordered locus">AM1_1438</name>
</gene>
<dbReference type="Proteomes" id="UP000000268">
    <property type="component" value="Chromosome"/>
</dbReference>
<feature type="binding site" evidence="17">
    <location>
        <position position="458"/>
    </location>
    <ligand>
        <name>(6S)-NADPHX</name>
        <dbReference type="ChEBI" id="CHEBI:64076"/>
    </ligand>
</feature>
<dbReference type="SUPFAM" id="SSF64153">
    <property type="entry name" value="YjeF N-terminal domain-like"/>
    <property type="match status" value="1"/>
</dbReference>
<dbReference type="InterPro" id="IPR000631">
    <property type="entry name" value="CARKD"/>
</dbReference>
<dbReference type="InterPro" id="IPR029056">
    <property type="entry name" value="Ribokinase-like"/>
</dbReference>
<dbReference type="PANTHER" id="PTHR12592">
    <property type="entry name" value="ATP-DEPENDENT (S)-NAD(P)H-HYDRATE DEHYDRATASE FAMILY MEMBER"/>
    <property type="match status" value="1"/>
</dbReference>
<dbReference type="InterPro" id="IPR036652">
    <property type="entry name" value="YjeF_N_dom_sf"/>
</dbReference>
<dbReference type="InterPro" id="IPR004443">
    <property type="entry name" value="YjeF_N_dom"/>
</dbReference>
<feature type="binding site" evidence="17">
    <location>
        <position position="457"/>
    </location>
    <ligand>
        <name>AMP</name>
        <dbReference type="ChEBI" id="CHEBI:456215"/>
    </ligand>
</feature>
<dbReference type="GO" id="GO:0052856">
    <property type="term" value="F:NAD(P)HX epimerase activity"/>
    <property type="evidence" value="ECO:0007669"/>
    <property type="project" value="UniProtKB-UniRule"/>
</dbReference>
<dbReference type="EMBL" id="CP000828">
    <property type="protein sequence ID" value="ABW26466.1"/>
    <property type="molecule type" value="Genomic_DNA"/>
</dbReference>
<keyword evidence="9 18" id="KW-0630">Potassium</keyword>
<comment type="catalytic activity">
    <reaction evidence="15 17 19">
        <text>(6S)-NADHX + ADP = AMP + phosphate + NADH + H(+)</text>
        <dbReference type="Rhea" id="RHEA:32223"/>
        <dbReference type="ChEBI" id="CHEBI:15378"/>
        <dbReference type="ChEBI" id="CHEBI:43474"/>
        <dbReference type="ChEBI" id="CHEBI:57945"/>
        <dbReference type="ChEBI" id="CHEBI:64074"/>
        <dbReference type="ChEBI" id="CHEBI:456215"/>
        <dbReference type="ChEBI" id="CHEBI:456216"/>
        <dbReference type="EC" id="4.2.1.136"/>
    </reaction>
</comment>
<evidence type="ECO:0000313" key="22">
    <source>
        <dbReference type="EMBL" id="ABW26466.1"/>
    </source>
</evidence>
<evidence type="ECO:0000256" key="6">
    <source>
        <dbReference type="ARBA" id="ARBA00022741"/>
    </source>
</evidence>
<dbReference type="STRING" id="329726.AM1_1438"/>
<feature type="binding site" evidence="18">
    <location>
        <position position="173"/>
    </location>
    <ligand>
        <name>K(+)</name>
        <dbReference type="ChEBI" id="CHEBI:29103"/>
    </ligand>
</feature>
<comment type="similarity">
    <text evidence="4 19">In the C-terminal section; belongs to the NnrD/CARKD family.</text>
</comment>
<dbReference type="GO" id="GO:0046496">
    <property type="term" value="P:nicotinamide nucleotide metabolic process"/>
    <property type="evidence" value="ECO:0007669"/>
    <property type="project" value="UniProtKB-UniRule"/>
</dbReference>
<dbReference type="GO" id="GO:0110051">
    <property type="term" value="P:metabolite repair"/>
    <property type="evidence" value="ECO:0007669"/>
    <property type="project" value="TreeGrafter"/>
</dbReference>
<dbReference type="AlphaFoldDB" id="B0C7S5"/>
<dbReference type="PANTHER" id="PTHR12592:SF0">
    <property type="entry name" value="ATP-DEPENDENT (S)-NAD(P)H-HYDRATE DEHYDRATASE"/>
    <property type="match status" value="1"/>
</dbReference>